<evidence type="ECO:0000313" key="1">
    <source>
        <dbReference type="EMBL" id="PQB03090.1"/>
    </source>
</evidence>
<dbReference type="EMBL" id="MQUA01000014">
    <property type="protein sequence ID" value="PQB03090.1"/>
    <property type="molecule type" value="Genomic_DNA"/>
</dbReference>
<comment type="caution">
    <text evidence="1">The sequence shown here is derived from an EMBL/GenBank/DDBJ whole genome shotgun (WGS) entry which is preliminary data.</text>
</comment>
<protein>
    <submittedName>
        <fullName evidence="1">Uncharacterized protein</fullName>
    </submittedName>
</protein>
<dbReference type="Proteomes" id="UP000239522">
    <property type="component" value="Unassembled WGS sequence"/>
</dbReference>
<dbReference type="AlphaFoldDB" id="A0A2S7KKG1"/>
<name>A0A2S7KKG1_9FLAO</name>
<evidence type="ECO:0000313" key="2">
    <source>
        <dbReference type="Proteomes" id="UP000239522"/>
    </source>
</evidence>
<gene>
    <name evidence="1" type="ORF">BST83_17325</name>
</gene>
<keyword evidence="2" id="KW-1185">Reference proteome</keyword>
<sequence length="61" mass="7085">MYETIRKRKALVKWILKTNENSLNEVEAMSNIHYKSQKMSSDIVVNSVNSESLTKEIISVR</sequence>
<organism evidence="1 2">
    <name type="scientific">Polaribacter filamentus</name>
    <dbReference type="NCBI Taxonomy" id="53483"/>
    <lineage>
        <taxon>Bacteria</taxon>
        <taxon>Pseudomonadati</taxon>
        <taxon>Bacteroidota</taxon>
        <taxon>Flavobacteriia</taxon>
        <taxon>Flavobacteriales</taxon>
        <taxon>Flavobacteriaceae</taxon>
    </lineage>
</organism>
<reference evidence="1 2" key="1">
    <citation type="submission" date="2016-11" db="EMBL/GenBank/DDBJ databases">
        <title>Trade-off between light-utilization and light-protection in marine flavobacteria.</title>
        <authorList>
            <person name="Kumagai Y."/>
        </authorList>
    </citation>
    <scope>NUCLEOTIDE SEQUENCE [LARGE SCALE GENOMIC DNA]</scope>
    <source>
        <strain evidence="1 2">ATCC 700397</strain>
    </source>
</reference>
<proteinExistence type="predicted"/>
<accession>A0A2S7KKG1</accession>